<feature type="transmembrane region" description="Helical" evidence="1">
    <location>
        <begin position="37"/>
        <end position="61"/>
    </location>
</feature>
<gene>
    <name evidence="2" type="ORF">OIK42_00715</name>
</gene>
<protein>
    <submittedName>
        <fullName evidence="2">Uncharacterized protein</fullName>
    </submittedName>
</protein>
<feature type="transmembrane region" description="Helical" evidence="1">
    <location>
        <begin position="137"/>
        <end position="155"/>
    </location>
</feature>
<feature type="transmembrane region" description="Helical" evidence="1">
    <location>
        <begin position="106"/>
        <end position="125"/>
    </location>
</feature>
<evidence type="ECO:0000313" key="3">
    <source>
        <dbReference type="Proteomes" id="UP001218788"/>
    </source>
</evidence>
<reference evidence="2 3" key="1">
    <citation type="submission" date="2022-10" db="EMBL/GenBank/DDBJ databases">
        <title>Alteromonas sp. chi3 Genome sequencing.</title>
        <authorList>
            <person name="Park S."/>
        </authorList>
    </citation>
    <scope>NUCLEOTIDE SEQUENCE [LARGE SCALE GENOMIC DNA]</scope>
    <source>
        <strain evidence="3">chi3</strain>
    </source>
</reference>
<feature type="transmembrane region" description="Helical" evidence="1">
    <location>
        <begin position="161"/>
        <end position="180"/>
    </location>
</feature>
<evidence type="ECO:0000256" key="1">
    <source>
        <dbReference type="SAM" id="Phobius"/>
    </source>
</evidence>
<sequence length="184" mass="19900">MVMGSFIVGGVLASLLGTYMIYLGWQRSQTSRSVAGWLAVLAGIAAFIPAVGIEFALTIGLSLPAIGVWLGIRQEAHQQRTARVISKAPHQWQFNWAAVVTNTWHTLYVLPVLLFACGVTVIALVYQLPVSEPKQMAIGVTAMPVLWGVVAYFYMMSARKVRHVLGCLLLAGLAAVYLFGVSHG</sequence>
<accession>A0ABT5KYL5</accession>
<organism evidence="2 3">
    <name type="scientific">Alteromonas gilva</name>
    <dbReference type="NCBI Taxonomy" id="2987522"/>
    <lineage>
        <taxon>Bacteria</taxon>
        <taxon>Pseudomonadati</taxon>
        <taxon>Pseudomonadota</taxon>
        <taxon>Gammaproteobacteria</taxon>
        <taxon>Alteromonadales</taxon>
        <taxon>Alteromonadaceae</taxon>
        <taxon>Alteromonas/Salinimonas group</taxon>
        <taxon>Alteromonas</taxon>
    </lineage>
</organism>
<keyword evidence="3" id="KW-1185">Reference proteome</keyword>
<feature type="transmembrane region" description="Helical" evidence="1">
    <location>
        <begin position="6"/>
        <end position="25"/>
    </location>
</feature>
<dbReference type="EMBL" id="JAQQXP010000001">
    <property type="protein sequence ID" value="MDC8829269.1"/>
    <property type="molecule type" value="Genomic_DNA"/>
</dbReference>
<dbReference type="RefSeq" id="WP_273637639.1">
    <property type="nucleotide sequence ID" value="NZ_JAQQXP010000001.1"/>
</dbReference>
<dbReference type="Proteomes" id="UP001218788">
    <property type="component" value="Unassembled WGS sequence"/>
</dbReference>
<keyword evidence="1" id="KW-0812">Transmembrane</keyword>
<keyword evidence="1" id="KW-1133">Transmembrane helix</keyword>
<name>A0ABT5KYL5_9ALTE</name>
<comment type="caution">
    <text evidence="2">The sequence shown here is derived from an EMBL/GenBank/DDBJ whole genome shotgun (WGS) entry which is preliminary data.</text>
</comment>
<keyword evidence="1" id="KW-0472">Membrane</keyword>
<proteinExistence type="predicted"/>
<evidence type="ECO:0000313" key="2">
    <source>
        <dbReference type="EMBL" id="MDC8829269.1"/>
    </source>
</evidence>